<dbReference type="Gene3D" id="2.60.40.150">
    <property type="entry name" value="C2 domain"/>
    <property type="match status" value="2"/>
</dbReference>
<dbReference type="FunFam" id="2.60.40.150:FF:000042">
    <property type="entry name" value="Copine 3"/>
    <property type="match status" value="1"/>
</dbReference>
<dbReference type="InterPro" id="IPR035892">
    <property type="entry name" value="C2_domain_sf"/>
</dbReference>
<evidence type="ECO:0000313" key="15">
    <source>
        <dbReference type="Proteomes" id="UP001162131"/>
    </source>
</evidence>
<comment type="caution">
    <text evidence="14">The sequence shown here is derived from an EMBL/GenBank/DDBJ whole genome shotgun (WGS) entry which is preliminary data.</text>
</comment>
<dbReference type="SMART" id="SM00327">
    <property type="entry name" value="VWA"/>
    <property type="match status" value="1"/>
</dbReference>
<evidence type="ECO:0000256" key="1">
    <source>
        <dbReference type="ARBA" id="ARBA00004123"/>
    </source>
</evidence>
<name>A0AAU9KAJ7_9CILI</name>
<evidence type="ECO:0000256" key="3">
    <source>
        <dbReference type="ARBA" id="ARBA00004496"/>
    </source>
</evidence>
<dbReference type="PANTHER" id="PTHR10857">
    <property type="entry name" value="COPINE"/>
    <property type="match status" value="1"/>
</dbReference>
<keyword evidence="7" id="KW-0479">Metal-binding</keyword>
<evidence type="ECO:0000256" key="11">
    <source>
        <dbReference type="ARBA" id="ARBA00023242"/>
    </source>
</evidence>
<dbReference type="InterPro" id="IPR036465">
    <property type="entry name" value="vWFA_dom_sf"/>
</dbReference>
<dbReference type="Proteomes" id="UP001162131">
    <property type="component" value="Unassembled WGS sequence"/>
</dbReference>
<dbReference type="InterPro" id="IPR010734">
    <property type="entry name" value="Copine_C"/>
</dbReference>
<keyword evidence="5" id="KW-1003">Cell membrane</keyword>
<dbReference type="InterPro" id="IPR000008">
    <property type="entry name" value="C2_dom"/>
</dbReference>
<organism evidence="14 15">
    <name type="scientific">Blepharisma stoltei</name>
    <dbReference type="NCBI Taxonomy" id="1481888"/>
    <lineage>
        <taxon>Eukaryota</taxon>
        <taxon>Sar</taxon>
        <taxon>Alveolata</taxon>
        <taxon>Ciliophora</taxon>
        <taxon>Postciliodesmatophora</taxon>
        <taxon>Heterotrichea</taxon>
        <taxon>Heterotrichida</taxon>
        <taxon>Blepharismidae</taxon>
        <taxon>Blepharisma</taxon>
    </lineage>
</organism>
<reference evidence="14" key="1">
    <citation type="submission" date="2021-09" db="EMBL/GenBank/DDBJ databases">
        <authorList>
            <consortium name="AG Swart"/>
            <person name="Singh M."/>
            <person name="Singh A."/>
            <person name="Seah K."/>
            <person name="Emmerich C."/>
        </authorList>
    </citation>
    <scope>NUCLEOTIDE SEQUENCE</scope>
    <source>
        <strain evidence="14">ATCC30299</strain>
    </source>
</reference>
<dbReference type="Pfam" id="PF07002">
    <property type="entry name" value="Copine"/>
    <property type="match status" value="1"/>
</dbReference>
<evidence type="ECO:0000259" key="13">
    <source>
        <dbReference type="PROSITE" id="PS50004"/>
    </source>
</evidence>
<keyword evidence="10" id="KW-0472">Membrane</keyword>
<dbReference type="GO" id="GO:0046872">
    <property type="term" value="F:metal ion binding"/>
    <property type="evidence" value="ECO:0007669"/>
    <property type="project" value="UniProtKB-KW"/>
</dbReference>
<dbReference type="InterPro" id="IPR037768">
    <property type="entry name" value="C2B_Copine"/>
</dbReference>
<dbReference type="SUPFAM" id="SSF49562">
    <property type="entry name" value="C2 domain (Calcium/lipid-binding domain, CaLB)"/>
    <property type="match status" value="2"/>
</dbReference>
<dbReference type="GO" id="GO:0005886">
    <property type="term" value="C:plasma membrane"/>
    <property type="evidence" value="ECO:0007669"/>
    <property type="project" value="UniProtKB-SubCell"/>
</dbReference>
<keyword evidence="9" id="KW-0106">Calcium</keyword>
<dbReference type="InterPro" id="IPR045052">
    <property type="entry name" value="Copine"/>
</dbReference>
<dbReference type="CDD" id="cd04048">
    <property type="entry name" value="C2A_Copine"/>
    <property type="match status" value="1"/>
</dbReference>
<keyword evidence="8" id="KW-0677">Repeat</keyword>
<sequence>METQRLKTKVELFISGRALKNLDTFSKSDPYCVVSMFDPTSNTYLEGTRTEVINNNLNPDWQTTATVDYYFELQQAIRFTVYDYDDRHHSDLIGTFDTTLGYIVGKGTTIENIKTAKGHRAGKLIIRAEEVRESRDIIWMQLCAHHVDKMDFFGKSDPYLIFYRVRDDGTWLKVHKTETIKNTLNPIWKPFEISAQQLCNGDELKPLKIECWDWDRNSSDDFIGSAETTLQELLNQGKTLDLINPEKRSKKKYKNSGVLEVQQVSVRKVYSFIDYLRGGTQFSLMVAIDFTGSNGDYTDPRSLHYLNPNVQNEYEKAIWAVGAILDNYDPNKMYPAFGFGGRTPWNNGQVDHCFPLNGNRQNPFVPGIPGIIQFYHQALSQVGLSGPTLFQHIIRNAINIAMSTPRTQFYHVLLILTDGEIHDMDQTIANIVEASSLPLSIIIVGLGNDDFRNMEILDSDDALLRDRNGRQAVRDIVQFVPFRKFGGNPYLLAQEVLAEVPKQITGYMTSIGHIPIIPELVPMNQLQAQNTIRPVEADPEAQYMGSQSERSSYPHNMPPQTERSGYPQSMPPQTERSGYPQSMPPQGIIPQQGQYQNMPPQGIIPQQPQYQTLPPQINSAPCAPPEEESP</sequence>
<evidence type="ECO:0000256" key="8">
    <source>
        <dbReference type="ARBA" id="ARBA00022737"/>
    </source>
</evidence>
<evidence type="ECO:0000256" key="10">
    <source>
        <dbReference type="ARBA" id="ARBA00023136"/>
    </source>
</evidence>
<dbReference type="Pfam" id="PF00168">
    <property type="entry name" value="C2"/>
    <property type="match status" value="2"/>
</dbReference>
<evidence type="ECO:0000256" key="6">
    <source>
        <dbReference type="ARBA" id="ARBA00022490"/>
    </source>
</evidence>
<keyword evidence="15" id="KW-1185">Reference proteome</keyword>
<dbReference type="GO" id="GO:0005544">
    <property type="term" value="F:calcium-dependent phospholipid binding"/>
    <property type="evidence" value="ECO:0007669"/>
    <property type="project" value="InterPro"/>
</dbReference>
<dbReference type="AlphaFoldDB" id="A0AAU9KAJ7"/>
<protein>
    <recommendedName>
        <fullName evidence="13">C2 domain-containing protein</fullName>
    </recommendedName>
</protein>
<feature type="compositionally biased region" description="Polar residues" evidence="12">
    <location>
        <begin position="544"/>
        <end position="576"/>
    </location>
</feature>
<feature type="domain" description="C2" evidence="13">
    <location>
        <begin position="120"/>
        <end position="244"/>
    </location>
</feature>
<feature type="region of interest" description="Disordered" evidence="12">
    <location>
        <begin position="540"/>
        <end position="630"/>
    </location>
</feature>
<dbReference type="CDD" id="cd04047">
    <property type="entry name" value="C2B_Copine"/>
    <property type="match status" value="1"/>
</dbReference>
<dbReference type="PROSITE" id="PS50004">
    <property type="entry name" value="C2"/>
    <property type="match status" value="2"/>
</dbReference>
<dbReference type="PANTHER" id="PTHR10857:SF106">
    <property type="entry name" value="C2 DOMAIN-CONTAINING PROTEIN"/>
    <property type="match status" value="1"/>
</dbReference>
<gene>
    <name evidence="14" type="ORF">BSTOLATCC_MIC50802</name>
</gene>
<dbReference type="GO" id="GO:0005634">
    <property type="term" value="C:nucleus"/>
    <property type="evidence" value="ECO:0007669"/>
    <property type="project" value="UniProtKB-SubCell"/>
</dbReference>
<evidence type="ECO:0000256" key="9">
    <source>
        <dbReference type="ARBA" id="ARBA00022837"/>
    </source>
</evidence>
<proteinExistence type="inferred from homology"/>
<dbReference type="SMART" id="SM00239">
    <property type="entry name" value="C2"/>
    <property type="match status" value="2"/>
</dbReference>
<feature type="domain" description="C2" evidence="13">
    <location>
        <begin position="1"/>
        <end position="113"/>
    </location>
</feature>
<dbReference type="InterPro" id="IPR002035">
    <property type="entry name" value="VWF_A"/>
</dbReference>
<evidence type="ECO:0000256" key="7">
    <source>
        <dbReference type="ARBA" id="ARBA00022723"/>
    </source>
</evidence>
<accession>A0AAU9KAJ7</accession>
<evidence type="ECO:0000256" key="5">
    <source>
        <dbReference type="ARBA" id="ARBA00022475"/>
    </source>
</evidence>
<dbReference type="GO" id="GO:0071277">
    <property type="term" value="P:cellular response to calcium ion"/>
    <property type="evidence" value="ECO:0007669"/>
    <property type="project" value="TreeGrafter"/>
</dbReference>
<dbReference type="EMBL" id="CAJZBQ010000051">
    <property type="protein sequence ID" value="CAG9330202.1"/>
    <property type="molecule type" value="Genomic_DNA"/>
</dbReference>
<comment type="similarity">
    <text evidence="4">Belongs to the copine family.</text>
</comment>
<evidence type="ECO:0000256" key="4">
    <source>
        <dbReference type="ARBA" id="ARBA00009048"/>
    </source>
</evidence>
<feature type="compositionally biased region" description="Low complexity" evidence="12">
    <location>
        <begin position="580"/>
        <end position="621"/>
    </location>
</feature>
<evidence type="ECO:0000256" key="2">
    <source>
        <dbReference type="ARBA" id="ARBA00004236"/>
    </source>
</evidence>
<comment type="subcellular location">
    <subcellularLocation>
        <location evidence="2">Cell membrane</location>
    </subcellularLocation>
    <subcellularLocation>
        <location evidence="3">Cytoplasm</location>
    </subcellularLocation>
    <subcellularLocation>
        <location evidence="1">Nucleus</location>
    </subcellularLocation>
</comment>
<keyword evidence="11" id="KW-0539">Nucleus</keyword>
<evidence type="ECO:0000313" key="14">
    <source>
        <dbReference type="EMBL" id="CAG9330202.1"/>
    </source>
</evidence>
<keyword evidence="6" id="KW-0963">Cytoplasm</keyword>
<evidence type="ECO:0000256" key="12">
    <source>
        <dbReference type="SAM" id="MobiDB-lite"/>
    </source>
</evidence>
<dbReference type="SUPFAM" id="SSF53300">
    <property type="entry name" value="vWA-like"/>
    <property type="match status" value="1"/>
</dbReference>
<dbReference type="GO" id="GO:0005737">
    <property type="term" value="C:cytoplasm"/>
    <property type="evidence" value="ECO:0007669"/>
    <property type="project" value="UniProtKB-SubCell"/>
</dbReference>